<dbReference type="Pfam" id="PF01547">
    <property type="entry name" value="SBP_bac_1"/>
    <property type="match status" value="1"/>
</dbReference>
<feature type="compositionally biased region" description="Low complexity" evidence="1">
    <location>
        <begin position="25"/>
        <end position="47"/>
    </location>
</feature>
<feature type="signal peptide" evidence="2">
    <location>
        <begin position="1"/>
        <end position="23"/>
    </location>
</feature>
<gene>
    <name evidence="3" type="ORF">PU560_11525</name>
</gene>
<feature type="region of interest" description="Disordered" evidence="1">
    <location>
        <begin position="25"/>
        <end position="51"/>
    </location>
</feature>
<sequence>MRGHATRASVVAVAAALTLAACAEGTSQDPDPASGGDGSGSETDSFSPDTELSGSMELMGFGLGDDVATSRWEIAEEALGDVEINHIEGGLDIQQFLTAVASGDPPDIIYATREQIGAFASRGAIMPLTQCIEGEGIEIDNFKENALVQVTFDGEVYGIPEFNTVQITQANAELLDQAGLTLEDVNGSDWEALTAATEELMQREGDELTVIGYDSKLPEFLPLWARSNGVDLISEDARTAQLNDPAVIEALEYALSLYEMQGGFGTVKAVRDSTDFFGEGNQFATGTLGAMPMEHWYLNVLNDVTPDAPMAFDAYRGKDGEPMAYAGGNAWAITADSQNPEAACRFARAMTEVDTWVAAAENRIALREEEGGIFTGILTGNRVADEEVRAMVESTGDEVWDSGVEAMYNANDYAFNYPASPADAEFKTAWEDAVNRVLNGQEDVQPAMDRAQEEAQAALDEAWAVWDDEG</sequence>
<reference evidence="3" key="1">
    <citation type="submission" date="2023-02" db="EMBL/GenBank/DDBJ databases">
        <title>Georgenia sp.10Sc9-8, isolated from a soil sample collected from the Taklamakan desert.</title>
        <authorList>
            <person name="Liu S."/>
        </authorList>
    </citation>
    <scope>NUCLEOTIDE SEQUENCE</scope>
    <source>
        <strain evidence="3">10Sc9-8</strain>
    </source>
</reference>
<dbReference type="PANTHER" id="PTHR43649">
    <property type="entry name" value="ARABINOSE-BINDING PROTEIN-RELATED"/>
    <property type="match status" value="1"/>
</dbReference>
<evidence type="ECO:0000313" key="4">
    <source>
        <dbReference type="Proteomes" id="UP001165561"/>
    </source>
</evidence>
<name>A0ABT5TYP7_9MICO</name>
<protein>
    <submittedName>
        <fullName evidence="3">Extracellular solute-binding protein</fullName>
    </submittedName>
</protein>
<dbReference type="EMBL" id="JARACI010001041">
    <property type="protein sequence ID" value="MDD9207087.1"/>
    <property type="molecule type" value="Genomic_DNA"/>
</dbReference>
<feature type="chain" id="PRO_5045289190" evidence="2">
    <location>
        <begin position="24"/>
        <end position="470"/>
    </location>
</feature>
<keyword evidence="4" id="KW-1185">Reference proteome</keyword>
<evidence type="ECO:0000313" key="3">
    <source>
        <dbReference type="EMBL" id="MDD9207087.1"/>
    </source>
</evidence>
<organism evidence="3 4">
    <name type="scientific">Georgenia halotolerans</name>
    <dbReference type="NCBI Taxonomy" id="3028317"/>
    <lineage>
        <taxon>Bacteria</taxon>
        <taxon>Bacillati</taxon>
        <taxon>Actinomycetota</taxon>
        <taxon>Actinomycetes</taxon>
        <taxon>Micrococcales</taxon>
        <taxon>Bogoriellaceae</taxon>
        <taxon>Georgenia</taxon>
    </lineage>
</organism>
<dbReference type="PROSITE" id="PS51257">
    <property type="entry name" value="PROKAR_LIPOPROTEIN"/>
    <property type="match status" value="1"/>
</dbReference>
<keyword evidence="2" id="KW-0732">Signal</keyword>
<dbReference type="InterPro" id="IPR050490">
    <property type="entry name" value="Bact_solute-bd_prot1"/>
</dbReference>
<dbReference type="SUPFAM" id="SSF53850">
    <property type="entry name" value="Periplasmic binding protein-like II"/>
    <property type="match status" value="1"/>
</dbReference>
<proteinExistence type="predicted"/>
<dbReference type="InterPro" id="IPR006059">
    <property type="entry name" value="SBP"/>
</dbReference>
<comment type="caution">
    <text evidence="3">The sequence shown here is derived from an EMBL/GenBank/DDBJ whole genome shotgun (WGS) entry which is preliminary data.</text>
</comment>
<evidence type="ECO:0000256" key="1">
    <source>
        <dbReference type="SAM" id="MobiDB-lite"/>
    </source>
</evidence>
<dbReference type="Gene3D" id="3.40.190.10">
    <property type="entry name" value="Periplasmic binding protein-like II"/>
    <property type="match status" value="1"/>
</dbReference>
<evidence type="ECO:0000256" key="2">
    <source>
        <dbReference type="SAM" id="SignalP"/>
    </source>
</evidence>
<dbReference type="Proteomes" id="UP001165561">
    <property type="component" value="Unassembled WGS sequence"/>
</dbReference>
<dbReference type="PANTHER" id="PTHR43649:SF12">
    <property type="entry name" value="DIACETYLCHITOBIOSE BINDING PROTEIN DASA"/>
    <property type="match status" value="1"/>
</dbReference>
<accession>A0ABT5TYP7</accession>